<accession>A0ABR1WF12</accession>
<comment type="caution">
    <text evidence="1">The sequence shown here is derived from an EMBL/GenBank/DDBJ whole genome shotgun (WGS) entry which is preliminary data.</text>
</comment>
<sequence>MTLLVSTEHSREVLDGGKTIDEQGLREFTAQNVALAEGGFCRISIRSRGCPGKNMAWLEMSLIVVNIMGIRV</sequence>
<name>A0ABR1WF12_9PEZI</name>
<protein>
    <submittedName>
        <fullName evidence="1">Benzoate 4-monooxygenase cytochrome-like protein P450</fullName>
    </submittedName>
</protein>
<evidence type="ECO:0000313" key="1">
    <source>
        <dbReference type="EMBL" id="KAK8082093.1"/>
    </source>
</evidence>
<dbReference type="EMBL" id="JAQQWM010000001">
    <property type="protein sequence ID" value="KAK8082093.1"/>
    <property type="molecule type" value="Genomic_DNA"/>
</dbReference>
<reference evidence="1 2" key="1">
    <citation type="submission" date="2023-01" db="EMBL/GenBank/DDBJ databases">
        <title>Analysis of 21 Apiospora genomes using comparative genomics revels a genus with tremendous synthesis potential of carbohydrate active enzymes and secondary metabolites.</title>
        <authorList>
            <person name="Sorensen T."/>
        </authorList>
    </citation>
    <scope>NUCLEOTIDE SEQUENCE [LARGE SCALE GENOMIC DNA]</scope>
    <source>
        <strain evidence="1 2">CBS 83171</strain>
    </source>
</reference>
<keyword evidence="2" id="KW-1185">Reference proteome</keyword>
<evidence type="ECO:0000313" key="2">
    <source>
        <dbReference type="Proteomes" id="UP001446871"/>
    </source>
</evidence>
<organism evidence="1 2">
    <name type="scientific">Apiospora saccharicola</name>
    <dbReference type="NCBI Taxonomy" id="335842"/>
    <lineage>
        <taxon>Eukaryota</taxon>
        <taxon>Fungi</taxon>
        <taxon>Dikarya</taxon>
        <taxon>Ascomycota</taxon>
        <taxon>Pezizomycotina</taxon>
        <taxon>Sordariomycetes</taxon>
        <taxon>Xylariomycetidae</taxon>
        <taxon>Amphisphaeriales</taxon>
        <taxon>Apiosporaceae</taxon>
        <taxon>Apiospora</taxon>
    </lineage>
</organism>
<dbReference type="Proteomes" id="UP001446871">
    <property type="component" value="Unassembled WGS sequence"/>
</dbReference>
<proteinExistence type="predicted"/>
<gene>
    <name evidence="1" type="ORF">PG996_000874</name>
</gene>